<proteinExistence type="predicted"/>
<sequence>MRTEIGVGTHFVRATMKNPRNTVSSRTGARMPVMATKQAVLVLDDPISGRSRTRASVSLCEVSPFNADMATPVNAIASRAPKRPIPAHKIHPFCRLKGSLKS</sequence>
<accession>A0A2P2LSC1</accession>
<reference evidence="1" key="1">
    <citation type="submission" date="2018-02" db="EMBL/GenBank/DDBJ databases">
        <title>Rhizophora mucronata_Transcriptome.</title>
        <authorList>
            <person name="Meera S.P."/>
            <person name="Sreeshan A."/>
            <person name="Augustine A."/>
        </authorList>
    </citation>
    <scope>NUCLEOTIDE SEQUENCE</scope>
    <source>
        <tissue evidence="1">Leaf</tissue>
    </source>
</reference>
<organism evidence="1">
    <name type="scientific">Rhizophora mucronata</name>
    <name type="common">Asiatic mangrove</name>
    <dbReference type="NCBI Taxonomy" id="61149"/>
    <lineage>
        <taxon>Eukaryota</taxon>
        <taxon>Viridiplantae</taxon>
        <taxon>Streptophyta</taxon>
        <taxon>Embryophyta</taxon>
        <taxon>Tracheophyta</taxon>
        <taxon>Spermatophyta</taxon>
        <taxon>Magnoliopsida</taxon>
        <taxon>eudicotyledons</taxon>
        <taxon>Gunneridae</taxon>
        <taxon>Pentapetalae</taxon>
        <taxon>rosids</taxon>
        <taxon>fabids</taxon>
        <taxon>Malpighiales</taxon>
        <taxon>Rhizophoraceae</taxon>
        <taxon>Rhizophora</taxon>
    </lineage>
</organism>
<dbReference type="AlphaFoldDB" id="A0A2P2LSC1"/>
<evidence type="ECO:0000313" key="1">
    <source>
        <dbReference type="EMBL" id="MBX20862.1"/>
    </source>
</evidence>
<protein>
    <submittedName>
        <fullName evidence="1">Uncharacterized protein</fullName>
    </submittedName>
</protein>
<dbReference type="EMBL" id="GGEC01040378">
    <property type="protein sequence ID" value="MBX20862.1"/>
    <property type="molecule type" value="Transcribed_RNA"/>
</dbReference>
<name>A0A2P2LSC1_RHIMU</name>